<dbReference type="GO" id="GO:0031669">
    <property type="term" value="P:cellular response to nutrient levels"/>
    <property type="evidence" value="ECO:0007669"/>
    <property type="project" value="TreeGrafter"/>
</dbReference>
<dbReference type="EMBL" id="AFJL02000152">
    <property type="protein sequence ID" value="EMY04068.1"/>
    <property type="molecule type" value="Genomic_DNA"/>
</dbReference>
<keyword evidence="3 6" id="KW-0812">Transmembrane</keyword>
<keyword evidence="2" id="KW-1003">Cell membrane</keyword>
<evidence type="ECO:0000256" key="3">
    <source>
        <dbReference type="ARBA" id="ARBA00022692"/>
    </source>
</evidence>
<accession>A0A829D5Q8</accession>
<evidence type="ECO:0000256" key="1">
    <source>
        <dbReference type="ARBA" id="ARBA00004651"/>
    </source>
</evidence>
<comment type="caution">
    <text evidence="7">The sequence shown here is derived from an EMBL/GenBank/DDBJ whole genome shotgun (WGS) entry which is preliminary data.</text>
</comment>
<evidence type="ECO:0000256" key="6">
    <source>
        <dbReference type="SAM" id="Phobius"/>
    </source>
</evidence>
<proteinExistence type="predicted"/>
<evidence type="ECO:0008006" key="9">
    <source>
        <dbReference type="Google" id="ProtNLM"/>
    </source>
</evidence>
<evidence type="ECO:0000313" key="8">
    <source>
        <dbReference type="Proteomes" id="UP000012329"/>
    </source>
</evidence>
<keyword evidence="5 6" id="KW-0472">Membrane</keyword>
<dbReference type="PANTHER" id="PTHR30252">
    <property type="entry name" value="INNER MEMBRANE PEPTIDE TRANSPORTER"/>
    <property type="match status" value="1"/>
</dbReference>
<organism evidence="7 8">
    <name type="scientific">Leptospira interrogans str. 2002000626</name>
    <dbReference type="NCBI Taxonomy" id="996803"/>
    <lineage>
        <taxon>Bacteria</taxon>
        <taxon>Pseudomonadati</taxon>
        <taxon>Spirochaetota</taxon>
        <taxon>Spirochaetia</taxon>
        <taxon>Leptospirales</taxon>
        <taxon>Leptospiraceae</taxon>
        <taxon>Leptospira</taxon>
    </lineage>
</organism>
<name>A0A829D5Q8_LEPIR</name>
<evidence type="ECO:0000256" key="5">
    <source>
        <dbReference type="ARBA" id="ARBA00023136"/>
    </source>
</evidence>
<keyword evidence="4 6" id="KW-1133">Transmembrane helix</keyword>
<protein>
    <recommendedName>
        <fullName evidence="9">Virulence factor BrkB domain protein</fullName>
    </recommendedName>
</protein>
<feature type="transmembrane region" description="Helical" evidence="6">
    <location>
        <begin position="45"/>
        <end position="65"/>
    </location>
</feature>
<gene>
    <name evidence="7" type="ORF">LEP1GSC029_2220</name>
</gene>
<evidence type="ECO:0000256" key="4">
    <source>
        <dbReference type="ARBA" id="ARBA00022989"/>
    </source>
</evidence>
<dbReference type="Proteomes" id="UP000012329">
    <property type="component" value="Unassembled WGS sequence"/>
</dbReference>
<dbReference type="GO" id="GO:0005886">
    <property type="term" value="C:plasma membrane"/>
    <property type="evidence" value="ECO:0007669"/>
    <property type="project" value="UniProtKB-SubCell"/>
</dbReference>
<sequence length="77" mass="8803">MVVTIFLLKLKKKIKVSFIPMLFVLSVTLWAMIKNFLDFLTGPSPNLLLATVGGTLIFLTLWLLLEAVLTWNRIRKV</sequence>
<dbReference type="PANTHER" id="PTHR30252:SF0">
    <property type="entry name" value="PEPTIDE TRANSPORTER CSTA"/>
    <property type="match status" value="1"/>
</dbReference>
<dbReference type="AlphaFoldDB" id="A0A829D5Q8"/>
<reference evidence="7 8" key="1">
    <citation type="submission" date="2013-02" db="EMBL/GenBank/DDBJ databases">
        <authorList>
            <person name="Harkins D.M."/>
            <person name="Durkin A.S."/>
            <person name="Brinkac L.M."/>
            <person name="Haft D.H."/>
            <person name="Selengut J.D."/>
            <person name="Sanka R."/>
            <person name="DePew J."/>
            <person name="Purushe J."/>
            <person name="Whelen A.C."/>
            <person name="Vinetz J.M."/>
            <person name="Sutton G.G."/>
            <person name="Nierman W.C."/>
            <person name="Fouts D.E."/>
        </authorList>
    </citation>
    <scope>NUCLEOTIDE SEQUENCE [LARGE SCALE GENOMIC DNA]</scope>
    <source>
        <strain evidence="7 8">2002000626</strain>
    </source>
</reference>
<feature type="transmembrane region" description="Helical" evidence="6">
    <location>
        <begin position="16"/>
        <end position="33"/>
    </location>
</feature>
<evidence type="ECO:0000256" key="2">
    <source>
        <dbReference type="ARBA" id="ARBA00022475"/>
    </source>
</evidence>
<evidence type="ECO:0000313" key="7">
    <source>
        <dbReference type="EMBL" id="EMY04068.1"/>
    </source>
</evidence>
<dbReference type="InterPro" id="IPR051605">
    <property type="entry name" value="CstA"/>
</dbReference>
<comment type="subcellular location">
    <subcellularLocation>
        <location evidence="1">Cell membrane</location>
        <topology evidence="1">Multi-pass membrane protein</topology>
    </subcellularLocation>
</comment>